<feature type="compositionally biased region" description="Low complexity" evidence="1">
    <location>
        <begin position="349"/>
        <end position="372"/>
    </location>
</feature>
<evidence type="ECO:0000313" key="2">
    <source>
        <dbReference type="EMBL" id="MCP2175130.1"/>
    </source>
</evidence>
<proteinExistence type="predicted"/>
<comment type="caution">
    <text evidence="2">The sequence shown here is derived from an EMBL/GenBank/DDBJ whole genome shotgun (WGS) entry which is preliminary data.</text>
</comment>
<dbReference type="EMBL" id="JAMTCJ010000001">
    <property type="protein sequence ID" value="MCP2175130.1"/>
    <property type="molecule type" value="Genomic_DNA"/>
</dbReference>
<feature type="compositionally biased region" description="Low complexity" evidence="1">
    <location>
        <begin position="242"/>
        <end position="274"/>
    </location>
</feature>
<feature type="region of interest" description="Disordered" evidence="1">
    <location>
        <begin position="349"/>
        <end position="438"/>
    </location>
</feature>
<feature type="compositionally biased region" description="Low complexity" evidence="1">
    <location>
        <begin position="183"/>
        <end position="194"/>
    </location>
</feature>
<feature type="region of interest" description="Disordered" evidence="1">
    <location>
        <begin position="160"/>
        <end position="288"/>
    </location>
</feature>
<protein>
    <recommendedName>
        <fullName evidence="4">PPE family domain-containing protein</fullName>
    </recommendedName>
</protein>
<feature type="compositionally biased region" description="Low complexity" evidence="1">
    <location>
        <begin position="426"/>
        <end position="438"/>
    </location>
</feature>
<name>A0ABT1HBM1_9NOCA</name>
<evidence type="ECO:0008006" key="4">
    <source>
        <dbReference type="Google" id="ProtNLM"/>
    </source>
</evidence>
<feature type="compositionally biased region" description="Gly residues" evidence="1">
    <location>
        <begin position="206"/>
        <end position="223"/>
    </location>
</feature>
<organism evidence="2 3">
    <name type="scientific">Williamsia maris</name>
    <dbReference type="NCBI Taxonomy" id="72806"/>
    <lineage>
        <taxon>Bacteria</taxon>
        <taxon>Bacillati</taxon>
        <taxon>Actinomycetota</taxon>
        <taxon>Actinomycetes</taxon>
        <taxon>Mycobacteriales</taxon>
        <taxon>Nocardiaceae</taxon>
        <taxon>Williamsia</taxon>
    </lineage>
</organism>
<feature type="compositionally biased region" description="Gly residues" evidence="1">
    <location>
        <begin position="373"/>
        <end position="389"/>
    </location>
</feature>
<evidence type="ECO:0000313" key="3">
    <source>
        <dbReference type="Proteomes" id="UP001206895"/>
    </source>
</evidence>
<dbReference type="Proteomes" id="UP001206895">
    <property type="component" value="Unassembled WGS sequence"/>
</dbReference>
<reference evidence="2 3" key="1">
    <citation type="submission" date="2022-06" db="EMBL/GenBank/DDBJ databases">
        <title>Genomic Encyclopedia of Archaeal and Bacterial Type Strains, Phase II (KMG-II): from individual species to whole genera.</title>
        <authorList>
            <person name="Goeker M."/>
        </authorList>
    </citation>
    <scope>NUCLEOTIDE SEQUENCE [LARGE SCALE GENOMIC DNA]</scope>
    <source>
        <strain evidence="2 3">DSM 44693</strain>
    </source>
</reference>
<gene>
    <name evidence="2" type="ORF">LX13_000937</name>
</gene>
<evidence type="ECO:0000256" key="1">
    <source>
        <dbReference type="SAM" id="MobiDB-lite"/>
    </source>
</evidence>
<keyword evidence="3" id="KW-1185">Reference proteome</keyword>
<accession>A0ABT1HBM1</accession>
<sequence>MESTPGGGVVDWGFINTQPANSQKLTELVKLWMMVARDINATAEVFQTGIAGLFASGTWTGTAANAIHQYVDSFAKATTQAGQDAFTNSLTVSAWVTGVLSTRTGFEGLKQQKEAEALAPTNAAIFTPAAMAQQQAAMQRLDQAGRDLINTTYNPAVTQTSSGLLNLPDPNSPPGALVPLFAPGSRPGPVSSPGLQTSSNYTSPSGGTGGSGGSGGGPGGSGGKPASDAAQTLSRQGTGDPAAAAASNASKNAAAQSGQGSPASAAQSAMSKAGDTAKGLGGKSGASPLTRSAGLGSIADAEKSAAAKAASALGKGGGGAGGGGAGGGGGIGKMGGAGIAAAEGSLSARSAAGLSAAERAMAAPQAAPAAGRAGMGSGAPMGGARGGQGSENEKEHKSARYLISEENGEEIAGELPDTAPPVLGGLNLDTTDNPDTTR</sequence>